<gene>
    <name evidence="6" type="ORF">SAMN05443507_11095</name>
</gene>
<dbReference type="InterPro" id="IPR006059">
    <property type="entry name" value="SBP"/>
</dbReference>
<evidence type="ECO:0000256" key="4">
    <source>
        <dbReference type="ARBA" id="ARBA00022729"/>
    </source>
</evidence>
<keyword evidence="7" id="KW-1185">Reference proteome</keyword>
<evidence type="ECO:0000256" key="1">
    <source>
        <dbReference type="ARBA" id="ARBA00004196"/>
    </source>
</evidence>
<reference evidence="7" key="1">
    <citation type="submission" date="2016-11" db="EMBL/GenBank/DDBJ databases">
        <authorList>
            <person name="Varghese N."/>
            <person name="Submissions S."/>
        </authorList>
    </citation>
    <scope>NUCLEOTIDE SEQUENCE [LARGE SCALE GENOMIC DNA]</scope>
    <source>
        <strain evidence="7">USBA-503</strain>
    </source>
</reference>
<feature type="signal peptide" evidence="5">
    <location>
        <begin position="1"/>
        <end position="19"/>
    </location>
</feature>
<feature type="chain" id="PRO_5038857898" evidence="5">
    <location>
        <begin position="20"/>
        <end position="440"/>
    </location>
</feature>
<sequence>MKQLSKWGFFLLASTTMTMGVVGCGTSQSTDQSSSSSNASNNQPVQVTFWEGMSGQLGGVLQHLVSEFNATHPKIHVNAIYEGSYSDPSSTLQQKLLAAIASGKVPDMVQVEVHSLPTYAANGALQNLTTYMTNSQHDKISDFVPGILNNTMYDQTVYGLPFNRSVQTFYYNPIMFREAGILTPPKTWSQVQQDALIISKKLSKPGKKVYGFEPAGGWWTFEQNVLSAGGTLMNSSMTQATFDSPQAAKVLKIMKQMEQQGTLKYHASANGWDETIADFGDGKTAMYCGSAADMGQIRQTGVTFKAIPMPYVTQPVVTSGGADMAILAAAPAAEKKAAWTFMEWMTAPGQTEYWSMHTGYLPVLKAALSSSTMENYFHQHPNAYVPVSELSFAVQAPPTPLYLELQHYEQNAVDDVLVKHESVMQALQQNVEKANQAIAQ</sequence>
<name>A0A1M6QS16_9BACL</name>
<keyword evidence="3" id="KW-0813">Transport</keyword>
<keyword evidence="4 5" id="KW-0732">Signal</keyword>
<dbReference type="Gene3D" id="3.40.190.10">
    <property type="entry name" value="Periplasmic binding protein-like II"/>
    <property type="match status" value="2"/>
</dbReference>
<dbReference type="InterPro" id="IPR050490">
    <property type="entry name" value="Bact_solute-bd_prot1"/>
</dbReference>
<evidence type="ECO:0000313" key="7">
    <source>
        <dbReference type="Proteomes" id="UP000184016"/>
    </source>
</evidence>
<evidence type="ECO:0000256" key="2">
    <source>
        <dbReference type="ARBA" id="ARBA00008520"/>
    </source>
</evidence>
<organism evidence="6 7">
    <name type="scientific">Alicyclobacillus tolerans</name>
    <dbReference type="NCBI Taxonomy" id="90970"/>
    <lineage>
        <taxon>Bacteria</taxon>
        <taxon>Bacillati</taxon>
        <taxon>Bacillota</taxon>
        <taxon>Bacilli</taxon>
        <taxon>Bacillales</taxon>
        <taxon>Alicyclobacillaceae</taxon>
        <taxon>Alicyclobacillus</taxon>
    </lineage>
</organism>
<dbReference type="PANTHER" id="PTHR43649">
    <property type="entry name" value="ARABINOSE-BINDING PROTEIN-RELATED"/>
    <property type="match status" value="1"/>
</dbReference>
<dbReference type="GO" id="GO:0030313">
    <property type="term" value="C:cell envelope"/>
    <property type="evidence" value="ECO:0007669"/>
    <property type="project" value="UniProtKB-SubCell"/>
</dbReference>
<dbReference type="PROSITE" id="PS51257">
    <property type="entry name" value="PROKAR_LIPOPROTEIN"/>
    <property type="match status" value="1"/>
</dbReference>
<proteinExistence type="inferred from homology"/>
<comment type="similarity">
    <text evidence="2">Belongs to the bacterial solute-binding protein 1 family.</text>
</comment>
<dbReference type="Pfam" id="PF13416">
    <property type="entry name" value="SBP_bac_8"/>
    <property type="match status" value="1"/>
</dbReference>
<dbReference type="AlphaFoldDB" id="A0A1M6QS16"/>
<dbReference type="CDD" id="cd14748">
    <property type="entry name" value="PBP2_UgpB"/>
    <property type="match status" value="1"/>
</dbReference>
<comment type="subcellular location">
    <subcellularLocation>
        <location evidence="1">Cell envelope</location>
    </subcellularLocation>
</comment>
<dbReference type="EMBL" id="FRAF01000010">
    <property type="protein sequence ID" value="SHK22903.1"/>
    <property type="molecule type" value="Genomic_DNA"/>
</dbReference>
<dbReference type="OrthoDB" id="9795467at2"/>
<protein>
    <submittedName>
        <fullName evidence="6">Carbohydrate ABC transporter substrate-binding protein, CUT1 family</fullName>
    </submittedName>
</protein>
<accession>A0A1M6QS16</accession>
<dbReference type="Proteomes" id="UP000184016">
    <property type="component" value="Unassembled WGS sequence"/>
</dbReference>
<dbReference type="SUPFAM" id="SSF53850">
    <property type="entry name" value="Periplasmic binding protein-like II"/>
    <property type="match status" value="1"/>
</dbReference>
<dbReference type="PANTHER" id="PTHR43649:SF31">
    <property type="entry name" value="SN-GLYCEROL-3-PHOSPHATE-BINDING PERIPLASMIC PROTEIN UGPB"/>
    <property type="match status" value="1"/>
</dbReference>
<evidence type="ECO:0000256" key="5">
    <source>
        <dbReference type="SAM" id="SignalP"/>
    </source>
</evidence>
<dbReference type="STRING" id="1830138.SAMN05443507_11095"/>
<evidence type="ECO:0000313" key="6">
    <source>
        <dbReference type="EMBL" id="SHK22903.1"/>
    </source>
</evidence>
<evidence type="ECO:0000256" key="3">
    <source>
        <dbReference type="ARBA" id="ARBA00022448"/>
    </source>
</evidence>
<dbReference type="RefSeq" id="WP_083574166.1">
    <property type="nucleotide sequence ID" value="NZ_FRAF01000010.1"/>
</dbReference>